<name>A0A3G3M4A4_9CAUD</name>
<feature type="domain" description="3'-5' exoribonuclease Rv2179c-like" evidence="1">
    <location>
        <begin position="2"/>
        <end position="161"/>
    </location>
</feature>
<dbReference type="InterPro" id="IPR033390">
    <property type="entry name" value="Rv2179c-like"/>
</dbReference>
<dbReference type="GO" id="GO:0004527">
    <property type="term" value="F:exonuclease activity"/>
    <property type="evidence" value="ECO:0007669"/>
    <property type="project" value="UniProtKB-KW"/>
</dbReference>
<dbReference type="InterPro" id="IPR036397">
    <property type="entry name" value="RNaseH_sf"/>
</dbReference>
<organism evidence="2 3">
    <name type="scientific">Arthrobacter phage Hestia</name>
    <dbReference type="NCBI Taxonomy" id="2419609"/>
    <lineage>
        <taxon>Viruses</taxon>
        <taxon>Duplodnaviria</taxon>
        <taxon>Heunggongvirae</taxon>
        <taxon>Uroviricota</taxon>
        <taxon>Caudoviricetes</taxon>
        <taxon>Hestiavirus</taxon>
        <taxon>Hestiavirus hestia</taxon>
    </lineage>
</organism>
<evidence type="ECO:0000259" key="1">
    <source>
        <dbReference type="Pfam" id="PF16473"/>
    </source>
</evidence>
<dbReference type="InterPro" id="IPR012337">
    <property type="entry name" value="RNaseH-like_sf"/>
</dbReference>
<dbReference type="Proteomes" id="UP000270301">
    <property type="component" value="Segment"/>
</dbReference>
<accession>A0A3G3M4A4</accession>
<proteinExistence type="predicted"/>
<reference evidence="2 3" key="1">
    <citation type="submission" date="2018-09" db="EMBL/GenBank/DDBJ databases">
        <authorList>
            <person name="Ulbrich M.C."/>
            <person name="Stoner T.H."/>
            <person name="Garlena R.A."/>
            <person name="Russell D.A."/>
            <person name="Pope W.H."/>
            <person name="Jacobs-Sera D."/>
            <person name="Hatfull G.F."/>
        </authorList>
    </citation>
    <scope>NUCLEOTIDE SEQUENCE [LARGE SCALE GENOMIC DNA]</scope>
</reference>
<dbReference type="GO" id="GO:0003676">
    <property type="term" value="F:nucleic acid binding"/>
    <property type="evidence" value="ECO:0007669"/>
    <property type="project" value="InterPro"/>
</dbReference>
<evidence type="ECO:0000313" key="3">
    <source>
        <dbReference type="Proteomes" id="UP000270301"/>
    </source>
</evidence>
<evidence type="ECO:0000313" key="2">
    <source>
        <dbReference type="EMBL" id="AYR00957.1"/>
    </source>
</evidence>
<dbReference type="KEGG" id="vg:77931864"/>
<dbReference type="Pfam" id="PF16473">
    <property type="entry name" value="Rv2179c-like"/>
    <property type="match status" value="1"/>
</dbReference>
<keyword evidence="2" id="KW-0378">Hydrolase</keyword>
<dbReference type="SUPFAM" id="SSF53098">
    <property type="entry name" value="Ribonuclease H-like"/>
    <property type="match status" value="1"/>
</dbReference>
<keyword evidence="2" id="KW-0540">Nuclease</keyword>
<dbReference type="EMBL" id="MH910036">
    <property type="protein sequence ID" value="AYR00957.1"/>
    <property type="molecule type" value="Genomic_DNA"/>
</dbReference>
<protein>
    <submittedName>
        <fullName evidence="2">Exonuclease</fullName>
    </submittedName>
</protein>
<keyword evidence="3" id="KW-1185">Reference proteome</keyword>
<keyword evidence="2" id="KW-0269">Exonuclease</keyword>
<dbReference type="Gene3D" id="3.30.420.10">
    <property type="entry name" value="Ribonuclease H-like superfamily/Ribonuclease H"/>
    <property type="match status" value="1"/>
</dbReference>
<gene>
    <name evidence="2" type="primary">81</name>
    <name evidence="2" type="ORF">PBI_HESTIA_81</name>
</gene>
<dbReference type="GeneID" id="77931864"/>
<dbReference type="RefSeq" id="YP_010655992.1">
    <property type="nucleotide sequence ID" value="NC_070833.1"/>
</dbReference>
<sequence length="227" mass="25701">MKYFYDTEFHENGRTIDLISIGIVAEDGREYYAVNRDADWNRIGAHQWLTANVVPHLPPMTEWKPKAQIRDEVADFLLQGGKFIVQGGPPELWAWFCSYDHVVLAQLFGTMLDLPDGIPMYTNDVRSLVDWTGVHDLPQQSESLHDALADARHVKAMYEHITNLRTDTAVPFAPKVAPFGWDVGPESVQEVWDTFVKPDQDSDKPQSAEMRELMAILRAAYVSVGGK</sequence>